<evidence type="ECO:0000256" key="8">
    <source>
        <dbReference type="SAM" id="Phobius"/>
    </source>
</evidence>
<keyword evidence="3 8" id="KW-0812">Transmembrane</keyword>
<dbReference type="GO" id="GO:0005886">
    <property type="term" value="C:plasma membrane"/>
    <property type="evidence" value="ECO:0007669"/>
    <property type="project" value="UniProtKB-SubCell"/>
</dbReference>
<evidence type="ECO:0000256" key="1">
    <source>
        <dbReference type="ARBA" id="ARBA00004651"/>
    </source>
</evidence>
<dbReference type="InterPro" id="IPR052192">
    <property type="entry name" value="Insect_Ionotropic_Sensory_Rcpt"/>
</dbReference>
<dbReference type="EMBL" id="CAJOBZ010000076">
    <property type="protein sequence ID" value="CAF4953974.1"/>
    <property type="molecule type" value="Genomic_DNA"/>
</dbReference>
<evidence type="ECO:0000256" key="2">
    <source>
        <dbReference type="ARBA" id="ARBA00022475"/>
    </source>
</evidence>
<keyword evidence="6" id="KW-0675">Receptor</keyword>
<dbReference type="PANTHER" id="PTHR42643:SF33">
    <property type="entry name" value="GLUTAMATE RECEPTOR 2-LIKE PROTEIN"/>
    <property type="match status" value="1"/>
</dbReference>
<keyword evidence="5 8" id="KW-0472">Membrane</keyword>
<organism evidence="9 10">
    <name type="scientific">Pieris macdunnoughi</name>
    <dbReference type="NCBI Taxonomy" id="345717"/>
    <lineage>
        <taxon>Eukaryota</taxon>
        <taxon>Metazoa</taxon>
        <taxon>Ecdysozoa</taxon>
        <taxon>Arthropoda</taxon>
        <taxon>Hexapoda</taxon>
        <taxon>Insecta</taxon>
        <taxon>Pterygota</taxon>
        <taxon>Neoptera</taxon>
        <taxon>Endopterygota</taxon>
        <taxon>Lepidoptera</taxon>
        <taxon>Glossata</taxon>
        <taxon>Ditrysia</taxon>
        <taxon>Papilionoidea</taxon>
        <taxon>Pieridae</taxon>
        <taxon>Pierinae</taxon>
        <taxon>Pieris</taxon>
    </lineage>
</organism>
<dbReference type="SUPFAM" id="SSF53850">
    <property type="entry name" value="Periplasmic binding protein-like II"/>
    <property type="match status" value="1"/>
</dbReference>
<keyword evidence="10" id="KW-1185">Reference proteome</keyword>
<evidence type="ECO:0000256" key="4">
    <source>
        <dbReference type="ARBA" id="ARBA00022989"/>
    </source>
</evidence>
<proteinExistence type="predicted"/>
<protein>
    <submittedName>
        <fullName evidence="9">Uncharacterized protein</fullName>
    </submittedName>
</protein>
<evidence type="ECO:0000256" key="6">
    <source>
        <dbReference type="ARBA" id="ARBA00023170"/>
    </source>
</evidence>
<comment type="caution">
    <text evidence="9">The sequence shown here is derived from an EMBL/GenBank/DDBJ whole genome shotgun (WGS) entry which is preliminary data.</text>
</comment>
<reference evidence="9" key="1">
    <citation type="submission" date="2021-02" db="EMBL/GenBank/DDBJ databases">
        <authorList>
            <person name="Steward A R."/>
        </authorList>
    </citation>
    <scope>NUCLEOTIDE SEQUENCE</scope>
</reference>
<gene>
    <name evidence="9" type="ORF">PMACD_LOCUS15994</name>
</gene>
<keyword evidence="7" id="KW-0325">Glycoprotein</keyword>
<dbReference type="OrthoDB" id="7740483at2759"/>
<dbReference type="Proteomes" id="UP000663880">
    <property type="component" value="Unassembled WGS sequence"/>
</dbReference>
<evidence type="ECO:0000313" key="9">
    <source>
        <dbReference type="EMBL" id="CAF4953974.1"/>
    </source>
</evidence>
<keyword evidence="2" id="KW-1003">Cell membrane</keyword>
<name>A0A821Y850_9NEOP</name>
<keyword evidence="4 8" id="KW-1133">Transmembrane helix</keyword>
<dbReference type="AlphaFoldDB" id="A0A821Y850"/>
<feature type="transmembrane region" description="Helical" evidence="8">
    <location>
        <begin position="212"/>
        <end position="237"/>
    </location>
</feature>
<accession>A0A821Y850</accession>
<evidence type="ECO:0000256" key="5">
    <source>
        <dbReference type="ARBA" id="ARBA00023136"/>
    </source>
</evidence>
<evidence type="ECO:0000256" key="7">
    <source>
        <dbReference type="ARBA" id="ARBA00023180"/>
    </source>
</evidence>
<comment type="subcellular location">
    <subcellularLocation>
        <location evidence="1">Cell membrane</location>
        <topology evidence="1">Multi-pass membrane protein</topology>
    </subcellularLocation>
</comment>
<evidence type="ECO:0000313" key="10">
    <source>
        <dbReference type="Proteomes" id="UP000663880"/>
    </source>
</evidence>
<evidence type="ECO:0000256" key="3">
    <source>
        <dbReference type="ARBA" id="ARBA00022692"/>
    </source>
</evidence>
<dbReference type="PANTHER" id="PTHR42643">
    <property type="entry name" value="IONOTROPIC RECEPTOR 20A-RELATED"/>
    <property type="match status" value="1"/>
</dbReference>
<sequence length="246" mass="27967">MREFLLLRSGKNVKDVRPPPKSSRKLTILVTGISCVLIFNYYTSSVVSWLLNGPPPSINSLWELMDSPLEPIFEDVGYTWSWLQLPDYYYNKKNARAEDVLKKRIKKKGNLILTSPMKGVEMVRTGAYAFHCDANIANKYIAKTFTPKELCDLDSLPSFEKALLYTSVQKNSPYREFFIWSYARISEQGIMKLIQSRTYPRVMTCEGSSPRALALGGAAPAFIMLAIGYVAGTLIMFMERYNQVIV</sequence>